<dbReference type="Proteomes" id="UP000006622">
    <property type="component" value="Chromosome"/>
</dbReference>
<evidence type="ECO:0000313" key="2">
    <source>
        <dbReference type="EMBL" id="AEH61588.1"/>
    </source>
</evidence>
<dbReference type="Gene3D" id="2.30.30.240">
    <property type="entry name" value="PRC-barrel domain"/>
    <property type="match status" value="1"/>
</dbReference>
<dbReference type="EMBL" id="CP002101">
    <property type="protein sequence ID" value="AEH61588.1"/>
    <property type="molecule type" value="Genomic_DNA"/>
</dbReference>
<gene>
    <name evidence="2" type="ordered locus">Mzhil_1753</name>
</gene>
<sequence>MLIEITSLFGLNVYTNSGTYVGKVSDIVLDINERKVRGIAISEVNRDLFDVQGKGVIIPYRWVITAADIVLIRDIFSRFKKKTKAEEQEA</sequence>
<dbReference type="HOGENOM" id="CLU_170070_0_0_2"/>
<dbReference type="InterPro" id="IPR011033">
    <property type="entry name" value="PRC_barrel-like_sf"/>
</dbReference>
<dbReference type="KEGG" id="mzh:Mzhil_1753"/>
<dbReference type="GeneID" id="10823394"/>
<dbReference type="InterPro" id="IPR027275">
    <property type="entry name" value="PRC-brl_dom"/>
</dbReference>
<name>F7XQC4_METZD</name>
<dbReference type="PANTHER" id="PTHR38137:SF1">
    <property type="entry name" value="PRC-BARREL DOMAIN-CONTAINING PROTEIN"/>
    <property type="match status" value="1"/>
</dbReference>
<dbReference type="OrthoDB" id="68960at2157"/>
<dbReference type="Pfam" id="PF05239">
    <property type="entry name" value="PRC"/>
    <property type="match status" value="1"/>
</dbReference>
<dbReference type="PANTHER" id="PTHR38137">
    <property type="entry name" value="PRC-BARREL DOMAIN PROTEIN"/>
    <property type="match status" value="1"/>
</dbReference>
<evidence type="ECO:0000259" key="1">
    <source>
        <dbReference type="Pfam" id="PF05239"/>
    </source>
</evidence>
<reference evidence="2" key="1">
    <citation type="submission" date="2010-07" db="EMBL/GenBank/DDBJ databases">
        <title>The complete genome of Methanosalsum zhilinae DSM 4017.</title>
        <authorList>
            <consortium name="US DOE Joint Genome Institute (JGI-PGF)"/>
            <person name="Lucas S."/>
            <person name="Copeland A."/>
            <person name="Lapidus A."/>
            <person name="Glavina del Rio T."/>
            <person name="Dalin E."/>
            <person name="Tice H."/>
            <person name="Bruce D."/>
            <person name="Goodwin L."/>
            <person name="Pitluck S."/>
            <person name="Kyrpides N."/>
            <person name="Mavromatis K."/>
            <person name="Ovchinnikova G."/>
            <person name="Daligault H."/>
            <person name="Detter J.C."/>
            <person name="Han C."/>
            <person name="Tapia R."/>
            <person name="Larimer F."/>
            <person name="Land M."/>
            <person name="Hauser L."/>
            <person name="Markowitz V."/>
            <person name="Cheng J.-F."/>
            <person name="Hugenholtz P."/>
            <person name="Woyke T."/>
            <person name="Wu D."/>
            <person name="Spring S."/>
            <person name="Schueler E."/>
            <person name="Brambilla E."/>
            <person name="Klenk H.-P."/>
            <person name="Eisen J.A."/>
        </authorList>
    </citation>
    <scope>NUCLEOTIDE SEQUENCE</scope>
    <source>
        <strain evidence="2">DSM 4017</strain>
    </source>
</reference>
<dbReference type="RefSeq" id="WP_013899024.1">
    <property type="nucleotide sequence ID" value="NC_015676.1"/>
</dbReference>
<dbReference type="SUPFAM" id="SSF50346">
    <property type="entry name" value="PRC-barrel domain"/>
    <property type="match status" value="1"/>
</dbReference>
<accession>F7XQC4</accession>
<dbReference type="STRING" id="679901.Mzhil_1753"/>
<protein>
    <submittedName>
        <fullName evidence="2">PRC-barrel domain protein</fullName>
    </submittedName>
</protein>
<feature type="domain" description="PRC-barrel" evidence="1">
    <location>
        <begin position="3"/>
        <end position="74"/>
    </location>
</feature>
<organism evidence="2 3">
    <name type="scientific">Methanosalsum zhilinae (strain DSM 4017 / NBRC 107636 / OCM 62 / WeN5)</name>
    <name type="common">Methanohalophilus zhilinae</name>
    <dbReference type="NCBI Taxonomy" id="679901"/>
    <lineage>
        <taxon>Archaea</taxon>
        <taxon>Methanobacteriati</taxon>
        <taxon>Methanobacteriota</taxon>
        <taxon>Stenosarchaea group</taxon>
        <taxon>Methanomicrobia</taxon>
        <taxon>Methanosarcinales</taxon>
        <taxon>Methanosarcinaceae</taxon>
        <taxon>Methanosalsum</taxon>
    </lineage>
</organism>
<proteinExistence type="predicted"/>
<keyword evidence="3" id="KW-1185">Reference proteome</keyword>
<evidence type="ECO:0000313" key="3">
    <source>
        <dbReference type="Proteomes" id="UP000006622"/>
    </source>
</evidence>
<dbReference type="AlphaFoldDB" id="F7XQC4"/>